<dbReference type="NCBIfam" id="TIGR00711">
    <property type="entry name" value="efflux_EmrB"/>
    <property type="match status" value="1"/>
</dbReference>
<evidence type="ECO:0000256" key="8">
    <source>
        <dbReference type="SAM" id="Phobius"/>
    </source>
</evidence>
<keyword evidence="7" id="KW-0046">Antibiotic resistance</keyword>
<feature type="transmembrane region" description="Helical" evidence="8">
    <location>
        <begin position="399"/>
        <end position="416"/>
    </location>
</feature>
<keyword evidence="2" id="KW-0813">Transport</keyword>
<evidence type="ECO:0000256" key="5">
    <source>
        <dbReference type="ARBA" id="ARBA00022989"/>
    </source>
</evidence>
<dbReference type="Pfam" id="PF07690">
    <property type="entry name" value="MFS_1"/>
    <property type="match status" value="1"/>
</dbReference>
<keyword evidence="6 8" id="KW-0472">Membrane</keyword>
<evidence type="ECO:0000256" key="7">
    <source>
        <dbReference type="ARBA" id="ARBA00023251"/>
    </source>
</evidence>
<evidence type="ECO:0000256" key="4">
    <source>
        <dbReference type="ARBA" id="ARBA00022692"/>
    </source>
</evidence>
<comment type="subcellular location">
    <subcellularLocation>
        <location evidence="1">Cell membrane</location>
        <topology evidence="1">Multi-pass membrane protein</topology>
    </subcellularLocation>
</comment>
<dbReference type="InterPro" id="IPR020846">
    <property type="entry name" value="MFS_dom"/>
</dbReference>
<keyword evidence="11" id="KW-1185">Reference proteome</keyword>
<feature type="transmembrane region" description="Helical" evidence="8">
    <location>
        <begin position="158"/>
        <end position="180"/>
    </location>
</feature>
<evidence type="ECO:0000313" key="11">
    <source>
        <dbReference type="Proteomes" id="UP001596523"/>
    </source>
</evidence>
<keyword evidence="5 8" id="KW-1133">Transmembrane helix</keyword>
<feature type="transmembrane region" description="Helical" evidence="8">
    <location>
        <begin position="130"/>
        <end position="152"/>
    </location>
</feature>
<name>A0ABW2JAV0_9ACTN</name>
<protein>
    <submittedName>
        <fullName evidence="10">MFS transporter</fullName>
    </submittedName>
</protein>
<feature type="transmembrane region" description="Helical" evidence="8">
    <location>
        <begin position="327"/>
        <end position="346"/>
    </location>
</feature>
<keyword evidence="3" id="KW-1003">Cell membrane</keyword>
<dbReference type="Gene3D" id="1.20.1250.20">
    <property type="entry name" value="MFS general substrate transporter like domains"/>
    <property type="match status" value="1"/>
</dbReference>
<organism evidence="10 11">
    <name type="scientific">Streptomyces monticola</name>
    <dbReference type="NCBI Taxonomy" id="2666263"/>
    <lineage>
        <taxon>Bacteria</taxon>
        <taxon>Bacillati</taxon>
        <taxon>Actinomycetota</taxon>
        <taxon>Actinomycetes</taxon>
        <taxon>Kitasatosporales</taxon>
        <taxon>Streptomycetaceae</taxon>
        <taxon>Streptomyces</taxon>
    </lineage>
</organism>
<dbReference type="EMBL" id="JBHTCF010000001">
    <property type="protein sequence ID" value="MFC7303148.1"/>
    <property type="molecule type" value="Genomic_DNA"/>
</dbReference>
<dbReference type="Proteomes" id="UP001596523">
    <property type="component" value="Unassembled WGS sequence"/>
</dbReference>
<feature type="transmembrane region" description="Helical" evidence="8">
    <location>
        <begin position="97"/>
        <end position="118"/>
    </location>
</feature>
<feature type="transmembrane region" description="Helical" evidence="8">
    <location>
        <begin position="352"/>
        <end position="378"/>
    </location>
</feature>
<feature type="transmembrane region" description="Helical" evidence="8">
    <location>
        <begin position="263"/>
        <end position="287"/>
    </location>
</feature>
<feature type="transmembrane region" description="Helical" evidence="8">
    <location>
        <begin position="37"/>
        <end position="60"/>
    </location>
</feature>
<dbReference type="InterPro" id="IPR036259">
    <property type="entry name" value="MFS_trans_sf"/>
</dbReference>
<dbReference type="RefSeq" id="WP_381826010.1">
    <property type="nucleotide sequence ID" value="NZ_JBHTCF010000001.1"/>
</dbReference>
<feature type="domain" description="Major facilitator superfamily (MFS) profile" evidence="9">
    <location>
        <begin position="6"/>
        <end position="492"/>
    </location>
</feature>
<accession>A0ABW2JAV0</accession>
<comment type="caution">
    <text evidence="10">The sequence shown here is derived from an EMBL/GenBank/DDBJ whole genome shotgun (WGS) entry which is preliminary data.</text>
</comment>
<feature type="transmembrane region" description="Helical" evidence="8">
    <location>
        <begin position="466"/>
        <end position="488"/>
    </location>
</feature>
<dbReference type="CDD" id="cd17321">
    <property type="entry name" value="MFS_MMR_MDR_like"/>
    <property type="match status" value="1"/>
</dbReference>
<dbReference type="PANTHER" id="PTHR42718:SF49">
    <property type="entry name" value="EXPORT PROTEIN"/>
    <property type="match status" value="1"/>
</dbReference>
<dbReference type="PANTHER" id="PTHR42718">
    <property type="entry name" value="MAJOR FACILITATOR SUPERFAMILY MULTIDRUG TRANSPORTER MFSC"/>
    <property type="match status" value="1"/>
</dbReference>
<evidence type="ECO:0000259" key="9">
    <source>
        <dbReference type="PROSITE" id="PS50850"/>
    </source>
</evidence>
<dbReference type="PROSITE" id="PS50850">
    <property type="entry name" value="MFS"/>
    <property type="match status" value="1"/>
</dbReference>
<dbReference type="PRINTS" id="PR01036">
    <property type="entry name" value="TCRTETB"/>
</dbReference>
<sequence length="515" mass="52913">MRKWGPLLAVCLGTFMLLLDVTITVVALPDISQELHTSASALAWVMDGYALALAAALLTLGTVADRHGQRRVYLVGLAVFTLASLLCGLAPSAIVLIAMRIVQGLGAAAMFATSLSLLRTTYTGRDRAAALGTWGAVASAAAALGPLAGGVLTQVFGWGWIFFVNIPVGVLAVVLTLRLVPAPVVRASGERGRVDVPGMLLFAAFASGLLYAMIRAHEGGWTSPGTLVPLVVAVLALIAFVLVQRRTTHPLLDLALLRRPVFLAALVAIFVGEFTAYGFMAYTSVWLQSLTGLSPMGAGLVMLPSSAASMVVALLAGRLLHRVAARYSLPLGLLLVAAGAFAQSFLTASSAGLTLLAGMVLSGIGMGMVIPQSSHLAVEAVPQERAGMASGAFTTFQQLGYALGVAIFGTLVASAAQSTLTGHVADAHAASQQLTGGSAHQLLDQAPAGGRQAMDHLLRTAFTHGLNTVAVIGGLLAVAAALFCAVALRRQARGTAEAQADARSRAARATDAVLS</sequence>
<evidence type="ECO:0000256" key="3">
    <source>
        <dbReference type="ARBA" id="ARBA00022475"/>
    </source>
</evidence>
<feature type="transmembrane region" description="Helical" evidence="8">
    <location>
        <begin position="226"/>
        <end position="243"/>
    </location>
</feature>
<evidence type="ECO:0000256" key="6">
    <source>
        <dbReference type="ARBA" id="ARBA00023136"/>
    </source>
</evidence>
<dbReference type="Gene3D" id="1.20.1720.10">
    <property type="entry name" value="Multidrug resistance protein D"/>
    <property type="match status" value="1"/>
</dbReference>
<reference evidence="11" key="1">
    <citation type="journal article" date="2019" name="Int. J. Syst. Evol. Microbiol.">
        <title>The Global Catalogue of Microorganisms (GCM) 10K type strain sequencing project: providing services to taxonomists for standard genome sequencing and annotation.</title>
        <authorList>
            <consortium name="The Broad Institute Genomics Platform"/>
            <consortium name="The Broad Institute Genome Sequencing Center for Infectious Disease"/>
            <person name="Wu L."/>
            <person name="Ma J."/>
        </authorList>
    </citation>
    <scope>NUCLEOTIDE SEQUENCE [LARGE SCALE GENOMIC DNA]</scope>
    <source>
        <strain evidence="11">SYNS20</strain>
    </source>
</reference>
<dbReference type="InterPro" id="IPR004638">
    <property type="entry name" value="EmrB-like"/>
</dbReference>
<evidence type="ECO:0000256" key="1">
    <source>
        <dbReference type="ARBA" id="ARBA00004651"/>
    </source>
</evidence>
<feature type="transmembrane region" description="Helical" evidence="8">
    <location>
        <begin position="192"/>
        <end position="214"/>
    </location>
</feature>
<gene>
    <name evidence="10" type="ORF">ACFQVC_02805</name>
</gene>
<dbReference type="SUPFAM" id="SSF103473">
    <property type="entry name" value="MFS general substrate transporter"/>
    <property type="match status" value="1"/>
</dbReference>
<keyword evidence="4 8" id="KW-0812">Transmembrane</keyword>
<dbReference type="InterPro" id="IPR011701">
    <property type="entry name" value="MFS"/>
</dbReference>
<evidence type="ECO:0000256" key="2">
    <source>
        <dbReference type="ARBA" id="ARBA00022448"/>
    </source>
</evidence>
<feature type="transmembrane region" description="Helical" evidence="8">
    <location>
        <begin position="293"/>
        <end position="315"/>
    </location>
</feature>
<evidence type="ECO:0000313" key="10">
    <source>
        <dbReference type="EMBL" id="MFC7303148.1"/>
    </source>
</evidence>
<proteinExistence type="predicted"/>
<feature type="transmembrane region" description="Helical" evidence="8">
    <location>
        <begin position="72"/>
        <end position="91"/>
    </location>
</feature>